<comment type="caution">
    <text evidence="16">The sequence shown here is derived from an EMBL/GenBank/DDBJ whole genome shotgun (WGS) entry which is preliminary data.</text>
</comment>
<evidence type="ECO:0000256" key="9">
    <source>
        <dbReference type="ARBA" id="ARBA00023273"/>
    </source>
</evidence>
<dbReference type="GO" id="GO:0005737">
    <property type="term" value="C:cytoplasm"/>
    <property type="evidence" value="ECO:0007669"/>
    <property type="project" value="UniProtKB-SubCell"/>
</dbReference>
<dbReference type="InterPro" id="IPR050131">
    <property type="entry name" value="Peptidase_S8_subtilisin-like"/>
</dbReference>
<keyword evidence="8" id="KW-0969">Cilium</keyword>
<dbReference type="NCBIfam" id="NF012200">
    <property type="entry name" value="choice_anch_D"/>
    <property type="match status" value="2"/>
</dbReference>
<keyword evidence="17" id="KW-1185">Reference proteome</keyword>
<dbReference type="GO" id="GO:0004252">
    <property type="term" value="F:serine-type endopeptidase activity"/>
    <property type="evidence" value="ECO:0007669"/>
    <property type="project" value="UniProtKB-UniRule"/>
</dbReference>
<feature type="active site" description="Charge relay system" evidence="10 11">
    <location>
        <position position="277"/>
    </location>
</feature>
<evidence type="ECO:0000313" key="17">
    <source>
        <dbReference type="Proteomes" id="UP000321577"/>
    </source>
</evidence>
<dbReference type="InterPro" id="IPR023828">
    <property type="entry name" value="Peptidase_S8_Ser-AS"/>
</dbReference>
<dbReference type="PROSITE" id="PS00137">
    <property type="entry name" value="SUBTILASE_HIS"/>
    <property type="match status" value="1"/>
</dbReference>
<evidence type="ECO:0000256" key="3">
    <source>
        <dbReference type="ARBA" id="ARBA00011073"/>
    </source>
</evidence>
<evidence type="ECO:0000259" key="14">
    <source>
        <dbReference type="Pfam" id="PF19190"/>
    </source>
</evidence>
<keyword evidence="5 11" id="KW-0645">Protease</keyword>
<evidence type="ECO:0000256" key="7">
    <source>
        <dbReference type="ARBA" id="ARBA00022825"/>
    </source>
</evidence>
<reference evidence="16 17" key="1">
    <citation type="submission" date="2019-07" db="EMBL/GenBank/DDBJ databases">
        <title>Whole genome shotgun sequence of Brevifollis gellanilyticus NBRC 108608.</title>
        <authorList>
            <person name="Hosoyama A."/>
            <person name="Uohara A."/>
            <person name="Ohji S."/>
            <person name="Ichikawa N."/>
        </authorList>
    </citation>
    <scope>NUCLEOTIDE SEQUENCE [LARGE SCALE GENOMIC DNA]</scope>
    <source>
        <strain evidence="16 17">NBRC 108608</strain>
    </source>
</reference>
<dbReference type="SUPFAM" id="SSF51004">
    <property type="entry name" value="C-terminal (heme d1) domain of cytochrome cd1-nitrite reductase"/>
    <property type="match status" value="1"/>
</dbReference>
<evidence type="ECO:0000256" key="6">
    <source>
        <dbReference type="ARBA" id="ARBA00022801"/>
    </source>
</evidence>
<dbReference type="CDD" id="cd07473">
    <property type="entry name" value="Peptidases_S8_Subtilisin_like"/>
    <property type="match status" value="1"/>
</dbReference>
<sequence>MKILPARPGEGQLPWEEIAKQPPTAISLSPFQERLLKQATMIEQRQFDPRGAEPAREVKLWRTSFKYPLVREEVWLRTDAQGRKLPVRREFSVADHVMVQFPEDATSEQIKTWTERHRLHVRHALKTAPVYLIAADNGSLSTADSIMASFKQTFPTAPQQNGVAERDYLVFPSLFPNDTSFSQLWGLNNTGQTGGSVDADIDAPEAWDITTGSREVVVGVIDTGVDRTHPDLAANMWTNPHEIPGNNVDDDNNGFVDDLYGWDFFSNDNDPMDEEGHGTHCSGTIGGVGSNLTGVTGVCWQVSIVALRFLGPNGGSTSDAMEAVNYAQELGIDLTSNSWGGGGFSSLLQTAIANAGAAGQLFIAAAGNDGTNTDLTANYPSGYAVDTIVSVASSTSLDSRSSFSNYGATTVDLAAPGSAIYSTIPGSSYATYNGTSMATPHVSGAVALLKSVAPSMSAAEIKSRLLSTVDPLSAFTSTTVSRGRLNVARLIEQSAGPRPVVTVTTIEESGGNGDGINNPGETLALRFTVANRGTQAAQNVTATLSSLSTSSQFTITEGAVSLGTLNSAESVVSSTPFRVQSRGNVATPYAEEFAITLRHGSPVQTSEYRVSLYLHTSARLEGRVTDAGTGSPLPAATVRVNGTATFTTTTDADGRYGLTVTDGVYQVTASAPGYVTSSPAQLSTPPGRSGLNFALGIPQLTLSPPVLSETVYSGRSSTRTVEIRNRGSAPLTWSLDLANSQAAASTQGTVTLPEVQVPVQQDVPDIGLTAAFKSQETRILPAVNAPMGALTGTRIGAVSTSWDRSVLISDLQSRGAVVVTITLPFTETALANIDALIIDDAIAALNNNDVTLLRERISSGMGFLSEGDNVTSMTRINQVFAQTGITAAATSGFGDMTFTDIRPHPITTGVTSLREVAVGAAADVTGTAQILVGDGTGLAHAAVSTLGVGTMVFIGNEISDSSNYASGDARLLANQIINELVSNPDWLSVNTTSGVLLPDATRTLTFRFDSGDLGTGTYYATALFTTNIPGESESRLPVTMNVLDAPRISVEPMSMTFGSVVQDVPAQRSVRVRNIGRGTLRIQSVDIQGTDSVFFTRASPGSFDVPAGGFSDVYLDMALAVPMRALRAELVIACDDPVQPTLRLPVSGARQLPPDAVASPASILVQARQGLTGSANVTLENKGTGPLSWRASLGFRPDQPGTPPTWVSVPGVSGDFMPKVKGLIRLNFDTGSLPPGDVTTTLYITTNDVDTPEFAIPVTLRVIAAPKPVLARTGTFPTTIVGQFSRITLPVQNTGAASFQLSTPVVLGTSMRLISKMPFIVLPGETKPLELEFRPIKPGPVTTRISFFTNGAEKTIYITCTGSGITGGKLAVTPASVAVSTAPGIPVSRSLKIANSGQLPVDWSAAIEGAQASFFAVEGADAGTVPGVSNVMLTIRPQTVNTAAGTYRAKLVITNTTTIKPRIEVPLALTVSKAARLEVSPVSPLTISKAWTNTPQDTSLTLRNDGNQPLSILSIMPAAPRLSLPAPPAVPYTLEPGAHLTLPVRMTSTTAGDFTDELVINTSSAAQRAVKVKVVSHVVLPPAITVSPASFDESLRPGETENHDVTLTNPGGDTLHWTATVRDVLGPAATLPNLLTQLESSQVSLTAILPNVHPLTEGVTGSIISDGGAGMFSAGNILSTNLASGATLRYSDNSIINQPGAGPAGTYFTRKLGPLWVFAADLDGATRFTINGGLGAGGAGTAAGGTITRTIAGVTYRAFFKRVSGTSRPSVNHLIIVEDKPGLDHQFAAGTGSDFHEVTGLSGRTRVYYLLFGLQNGAVYADSTFALLMDTFLRRTVHPTTAAWLTAGSPTGTVGAGATSALSMQMDATQLSGGIYSATLRLTSDAPARPLVDVPLILRVSTESRLLASPSTLKFPDTLLGSSSMLSCLVSNPGNLPLTITSVDTDNEFYTASFPFPITLQPRQALTATVRFTPLNTGDHPANLIFLSNATGASETRVSITGMSLRGAVLDVSPPSFNLTVDPGVTTTETFTLHNSGGSPLQWTVTPTSGVASILSLPVSSGSVPAGESRQISLQISTTASTAAGTYTGSLDFSSNDPTSPTRSIPLTVVVPPRPRMAVIPSFVDFGNVFNGGSGSLTVQLRNNGNALLSISSITSDNPVFDYPAQTLPLTVGPGSNLNFTVRFRPGVLGAHSGKMRFTSAASTPVEVTLNMAGSSVAPPSISIEPGQLSATLQQGSAQSLPLVVSNQGGATLTWQTQIVNPSTPTGTLQDVLQRFNASHSSLIGLVPDLFLFTEGVTGTSILDGGNDMYDGGNYLNTSLGSAVAYSDNVVTTNTKLGVGGTYFTRKLPGLFVFVADLNNVSSFFTSGNLGTDGAGSVSGSTLSRTFAGRNYTGFLKSVSGTTDPSVNHLVIVETKSGINHSYSPSTDEDGHSISGLTGTTRLYYLLFAREDGRVVSDGLAGTIMDAFLQSVVLPPSVPWISASPAAGNTNVNGTTTASVQLNAAPLTTGTYTAAVRFTSNAVANSTLDVPVTLTVTPAALTAGPQAVDALLLTDGRTTTRTITLTAREGTNPSWTAAATVPWISLSKTSGTGSDTLTLTLASGTQSAGTYSGAVNITYDGITLSVPVNLILRDDVFTRLLPDYRQPGRILGLVQSTTTLPALLVALDATTLAMQTSLVLPSSISDVDVTTDGRRLYALSYASQSITEVDLDTFLITRTQPVPPSISLGSSSQIRTGRSDRLYYTDSLAAPALHVYDFASAINLYTFTFNGNVGIDGFEVSADGSLVFARSKGAIGSPVFLARLNSSGDVLSQTQTSAAVLTQTAGISPVFFTASRDAVYTQNASFAPLLGTTRQYPLQNITAISAYGHALVSGASILNSTTGASVHTLPLAVSVSAFSGAQDALVYYNSSSQQLVRLPLTGIITLPPVTIQPQITDGTMLVTPPDRLDWTGSALAASYDVYLGTDAIAVAAATNSSGGIYRGNTSGVGFSLDSSEFLPGLTYYWRIDIRNHDGSTVKGAVWSFRFPAVTATPDAIDVQSVPGGAPLSVTLAVSAASVATPWTLAENAAWLSPSATSGAGPQNVTLTFNPAALTAGIYTTPITLTSGSDSVQIPVTFRMLGTLNIVKMIADPTLEYLYALHRDPVTSEGWLLWIEPGQSRIAYAVLAGADVLDFAASSLDNRLYALSNSGTTVVGIDRQTRRVINSWTVPTAAAGIFNGPVGRVVLRTPTNVLQMYHSVTGGTVGSSLAFPANSAIRTSGNGSSLVAAIQQSSTVVGLARYALSTGAITYSTTQSFAGTYNSTFALSGDGTRAFFLNRVYDTSTLGELLNLGSPVLASSWTGHTAWSQSAAISSATGTSLGNLPFTTTIMAATANHAWLVLYHPVNKTLTYQNPAAFLASPSPVSFGSITANQPAYRTITLHNLTSQDLTFTASSNSTDFSVPSFPITVNASLTALVDVTAILPASSTRSATITLTCSQPQWNRTVNVSATTNVSGSSVAMAFDENEPASQPKHGFSFDINTDGKPDIFIDPESVPSTANGLTTHRFSGTISPGFDLSRLGVQASPVEGLWSDLTPELDFTVETSATDKETAPRAFRVMIPASSADTWRFRFYMR</sequence>
<dbReference type="EMBL" id="BKAG01000066">
    <property type="protein sequence ID" value="GEP45994.1"/>
    <property type="molecule type" value="Genomic_DNA"/>
</dbReference>
<dbReference type="InterPro" id="IPR024361">
    <property type="entry name" value="BACON"/>
</dbReference>
<dbReference type="GO" id="GO:0006508">
    <property type="term" value="P:proteolysis"/>
    <property type="evidence" value="ECO:0007669"/>
    <property type="project" value="UniProtKB-KW"/>
</dbReference>
<evidence type="ECO:0000256" key="10">
    <source>
        <dbReference type="PIRSR" id="PIRSR615500-1"/>
    </source>
</evidence>
<dbReference type="SUPFAM" id="SSF49464">
    <property type="entry name" value="Carboxypeptidase regulatory domain-like"/>
    <property type="match status" value="1"/>
</dbReference>
<protein>
    <recommendedName>
        <fullName evidence="18">Peptidase S8/S53 domain-containing protein</fullName>
    </recommendedName>
</protein>
<evidence type="ECO:0000313" key="16">
    <source>
        <dbReference type="EMBL" id="GEP45994.1"/>
    </source>
</evidence>
<dbReference type="InterPro" id="IPR036852">
    <property type="entry name" value="Peptidase_S8/S53_dom_sf"/>
</dbReference>
<feature type="active site" description="Charge relay system" evidence="10 11">
    <location>
        <position position="436"/>
    </location>
</feature>
<dbReference type="InterPro" id="IPR015500">
    <property type="entry name" value="Peptidase_S8_subtilisin-rel"/>
</dbReference>
<evidence type="ECO:0000256" key="8">
    <source>
        <dbReference type="ARBA" id="ARBA00023069"/>
    </source>
</evidence>
<dbReference type="InterPro" id="IPR023827">
    <property type="entry name" value="Peptidase_S8_Asp-AS"/>
</dbReference>
<evidence type="ECO:0000256" key="11">
    <source>
        <dbReference type="PROSITE-ProRule" id="PRU01240"/>
    </source>
</evidence>
<evidence type="ECO:0008006" key="18">
    <source>
        <dbReference type="Google" id="ProtNLM"/>
    </source>
</evidence>
<name>A0A512MGZ3_9BACT</name>
<comment type="similarity">
    <text evidence="3 11 12">Belongs to the peptidase S8 family.</text>
</comment>
<dbReference type="PANTHER" id="PTHR43806">
    <property type="entry name" value="PEPTIDASE S8"/>
    <property type="match status" value="1"/>
</dbReference>
<dbReference type="InterPro" id="IPR008969">
    <property type="entry name" value="CarboxyPept-like_regulatory"/>
</dbReference>
<dbReference type="InterPro" id="IPR034204">
    <property type="entry name" value="PfSUB1-like_cat_dom"/>
</dbReference>
<gene>
    <name evidence="16" type="ORF">BGE01nite_52850</name>
</gene>
<dbReference type="PRINTS" id="PR00723">
    <property type="entry name" value="SUBTILISIN"/>
</dbReference>
<feature type="domain" description="BACON" evidence="14">
    <location>
        <begin position="2554"/>
        <end position="2628"/>
    </location>
</feature>
<dbReference type="SUPFAM" id="SSF50974">
    <property type="entry name" value="Nitrous oxide reductase, N-terminal domain"/>
    <property type="match status" value="1"/>
</dbReference>
<dbReference type="Pfam" id="PF22544">
    <property type="entry name" value="HYDIN_VesB_CFA65-like_Ig"/>
    <property type="match status" value="1"/>
</dbReference>
<feature type="active site" description="Charge relay system" evidence="10 11">
    <location>
        <position position="222"/>
    </location>
</feature>
<dbReference type="Gene3D" id="3.40.50.200">
    <property type="entry name" value="Peptidase S8/S53 domain"/>
    <property type="match status" value="1"/>
</dbReference>
<feature type="domain" description="HYDIN/VesB/CFA65-like Ig-like" evidence="15">
    <location>
        <begin position="2116"/>
        <end position="2214"/>
    </location>
</feature>
<dbReference type="InterPro" id="IPR013783">
    <property type="entry name" value="Ig-like_fold"/>
</dbReference>
<keyword evidence="4" id="KW-0963">Cytoplasm</keyword>
<feature type="domain" description="Peptidase S8/S53" evidence="13">
    <location>
        <begin position="214"/>
        <end position="471"/>
    </location>
</feature>
<dbReference type="PANTHER" id="PTHR43806:SF11">
    <property type="entry name" value="CEREVISIN-RELATED"/>
    <property type="match status" value="1"/>
</dbReference>
<proteinExistence type="inferred from homology"/>
<evidence type="ECO:0000256" key="4">
    <source>
        <dbReference type="ARBA" id="ARBA00022490"/>
    </source>
</evidence>
<dbReference type="InterPro" id="IPR022398">
    <property type="entry name" value="Peptidase_S8_His-AS"/>
</dbReference>
<dbReference type="PROSITE" id="PS51892">
    <property type="entry name" value="SUBTILASE"/>
    <property type="match status" value="1"/>
</dbReference>
<evidence type="ECO:0000256" key="2">
    <source>
        <dbReference type="ARBA" id="ARBA00004496"/>
    </source>
</evidence>
<evidence type="ECO:0000256" key="12">
    <source>
        <dbReference type="RuleBase" id="RU003355"/>
    </source>
</evidence>
<evidence type="ECO:0000259" key="15">
    <source>
        <dbReference type="Pfam" id="PF22544"/>
    </source>
</evidence>
<dbReference type="PROSITE" id="PS00138">
    <property type="entry name" value="SUBTILASE_SER"/>
    <property type="match status" value="1"/>
</dbReference>
<dbReference type="Gene3D" id="2.60.40.1120">
    <property type="entry name" value="Carboxypeptidase-like, regulatory domain"/>
    <property type="match status" value="1"/>
</dbReference>
<dbReference type="RefSeq" id="WP_170267084.1">
    <property type="nucleotide sequence ID" value="NZ_BKAG01000066.1"/>
</dbReference>
<dbReference type="Proteomes" id="UP000321577">
    <property type="component" value="Unassembled WGS sequence"/>
</dbReference>
<keyword evidence="6 11" id="KW-0378">Hydrolase</keyword>
<dbReference type="InterPro" id="IPR011048">
    <property type="entry name" value="Haem_d1_sf"/>
</dbReference>
<keyword evidence="7 11" id="KW-0720">Serine protease</keyword>
<accession>A0A512MGZ3</accession>
<dbReference type="InterPro" id="IPR053879">
    <property type="entry name" value="HYDIN_VesB_CFA65-like_Ig"/>
</dbReference>
<dbReference type="Gene3D" id="2.60.40.10">
    <property type="entry name" value="Immunoglobulins"/>
    <property type="match status" value="10"/>
</dbReference>
<comment type="subcellular location">
    <subcellularLocation>
        <location evidence="1">Cell projection</location>
        <location evidence="1">Cilium</location>
    </subcellularLocation>
    <subcellularLocation>
        <location evidence="2">Cytoplasm</location>
    </subcellularLocation>
</comment>
<dbReference type="SUPFAM" id="SSF52743">
    <property type="entry name" value="Subtilisin-like"/>
    <property type="match status" value="1"/>
</dbReference>
<dbReference type="Pfam" id="PF19190">
    <property type="entry name" value="BACON_2"/>
    <property type="match status" value="1"/>
</dbReference>
<evidence type="ECO:0000256" key="1">
    <source>
        <dbReference type="ARBA" id="ARBA00004138"/>
    </source>
</evidence>
<dbReference type="PROSITE" id="PS00136">
    <property type="entry name" value="SUBTILASE_ASP"/>
    <property type="match status" value="1"/>
</dbReference>
<keyword evidence="9" id="KW-0966">Cell projection</keyword>
<organism evidence="16 17">
    <name type="scientific">Brevifollis gellanilyticus</name>
    <dbReference type="NCBI Taxonomy" id="748831"/>
    <lineage>
        <taxon>Bacteria</taxon>
        <taxon>Pseudomonadati</taxon>
        <taxon>Verrucomicrobiota</taxon>
        <taxon>Verrucomicrobiia</taxon>
        <taxon>Verrucomicrobiales</taxon>
        <taxon>Verrucomicrobiaceae</taxon>
    </lineage>
</organism>
<dbReference type="Pfam" id="PF13620">
    <property type="entry name" value="CarboxypepD_reg"/>
    <property type="match status" value="1"/>
</dbReference>
<evidence type="ECO:0000259" key="13">
    <source>
        <dbReference type="Pfam" id="PF00082"/>
    </source>
</evidence>
<dbReference type="InterPro" id="IPR000209">
    <property type="entry name" value="Peptidase_S8/S53_dom"/>
</dbReference>
<evidence type="ECO:0000256" key="5">
    <source>
        <dbReference type="ARBA" id="ARBA00022670"/>
    </source>
</evidence>
<dbReference type="Pfam" id="PF00082">
    <property type="entry name" value="Peptidase_S8"/>
    <property type="match status" value="1"/>
</dbReference>
<dbReference type="InterPro" id="IPR011045">
    <property type="entry name" value="N2O_reductase_N"/>
</dbReference>